<name>A0ABX9AKK1_9ENTR</name>
<organism evidence="2 3">
    <name type="scientific">Symbiopectobacterium purcellii</name>
    <dbReference type="NCBI Taxonomy" id="2871826"/>
    <lineage>
        <taxon>Bacteria</taxon>
        <taxon>Pseudomonadati</taxon>
        <taxon>Pseudomonadota</taxon>
        <taxon>Gammaproteobacteria</taxon>
        <taxon>Enterobacterales</taxon>
        <taxon>Enterobacteriaceae</taxon>
    </lineage>
</organism>
<evidence type="ECO:0000313" key="3">
    <source>
        <dbReference type="Proteomes" id="UP000825886"/>
    </source>
</evidence>
<feature type="transmembrane region" description="Helical" evidence="1">
    <location>
        <begin position="35"/>
        <end position="54"/>
    </location>
</feature>
<keyword evidence="1" id="KW-0812">Transmembrane</keyword>
<dbReference type="RefSeq" id="WP_222158639.1">
    <property type="nucleotide sequence ID" value="NZ_CP081864.1"/>
</dbReference>
<gene>
    <name evidence="2" type="ORF">K6K13_20680</name>
</gene>
<proteinExistence type="predicted"/>
<protein>
    <submittedName>
        <fullName evidence="2">Uncharacterized protein</fullName>
    </submittedName>
</protein>
<dbReference type="Proteomes" id="UP000825886">
    <property type="component" value="Chromosome"/>
</dbReference>
<sequence>MDTKLDAVKESTFTVYNEYSSVKYDIKTALREKKYYRLFCLGVLALAMTGLILFVKPLLVNYLTQWIIGTLGGSHAVGIVGANFVGSLLTTQVRKILKYWVLKINK</sequence>
<dbReference type="EMBL" id="CP081864">
    <property type="protein sequence ID" value="QZN95547.1"/>
    <property type="molecule type" value="Genomic_DNA"/>
</dbReference>
<accession>A0ABX9AKK1</accession>
<keyword evidence="1" id="KW-0472">Membrane</keyword>
<feature type="transmembrane region" description="Helical" evidence="1">
    <location>
        <begin position="66"/>
        <end position="89"/>
    </location>
</feature>
<keyword evidence="3" id="KW-1185">Reference proteome</keyword>
<evidence type="ECO:0000256" key="1">
    <source>
        <dbReference type="SAM" id="Phobius"/>
    </source>
</evidence>
<reference evidence="2 3" key="1">
    <citation type="submission" date="2021-08" db="EMBL/GenBank/DDBJ databases">
        <title>Culture and genomic analysis of Symbiopectobacterium purcellii sp. nov. gen. nov., isolated from the leafhopper Empoasca decipiens.</title>
        <authorList>
            <person name="Nadal-Jimenez P."/>
            <person name="Siozios S."/>
            <person name="Halliday N."/>
            <person name="Camara M."/>
            <person name="Hurst G.D.D."/>
        </authorList>
    </citation>
    <scope>NUCLEOTIDE SEQUENCE [LARGE SCALE GENOMIC DNA]</scope>
    <source>
        <strain evidence="2 3">SyEd1</strain>
    </source>
</reference>
<keyword evidence="1" id="KW-1133">Transmembrane helix</keyword>
<evidence type="ECO:0000313" key="2">
    <source>
        <dbReference type="EMBL" id="QZN95547.1"/>
    </source>
</evidence>